<evidence type="ECO:0008006" key="8">
    <source>
        <dbReference type="Google" id="ProtNLM"/>
    </source>
</evidence>
<comment type="subcellular location">
    <subcellularLocation>
        <location evidence="1">Membrane</location>
        <topology evidence="1">Multi-pass membrane protein</topology>
    </subcellularLocation>
</comment>
<dbReference type="GO" id="GO:0051119">
    <property type="term" value="F:sugar transmembrane transporter activity"/>
    <property type="evidence" value="ECO:0007669"/>
    <property type="project" value="InterPro"/>
</dbReference>
<dbReference type="Pfam" id="PF04193">
    <property type="entry name" value="PQ-loop"/>
    <property type="match status" value="1"/>
</dbReference>
<proteinExistence type="predicted"/>
<dbReference type="InterPro" id="IPR006603">
    <property type="entry name" value="PQ-loop_rpt"/>
</dbReference>
<evidence type="ECO:0000256" key="3">
    <source>
        <dbReference type="ARBA" id="ARBA00022989"/>
    </source>
</evidence>
<dbReference type="InterPro" id="IPR047662">
    <property type="entry name" value="SemiSWEET"/>
</dbReference>
<sequence length="90" mass="9591">MEGSPLAVLVGTLAALLSIGSFAPQIIKTWRERDASAVSLRMYVVTVTGFGCWLTYGLMIQAWPVIASNLACLVMSGAMLALKLRFGRAG</sequence>
<dbReference type="Gene3D" id="1.20.1280.290">
    <property type="match status" value="1"/>
</dbReference>
<dbReference type="AlphaFoldDB" id="A0A258DAV5"/>
<feature type="transmembrane region" description="Helical" evidence="5">
    <location>
        <begin position="62"/>
        <end position="82"/>
    </location>
</feature>
<dbReference type="GO" id="GO:0016020">
    <property type="term" value="C:membrane"/>
    <property type="evidence" value="ECO:0007669"/>
    <property type="project" value="UniProtKB-SubCell"/>
</dbReference>
<accession>A0A258DAV5</accession>
<evidence type="ECO:0000256" key="5">
    <source>
        <dbReference type="SAM" id="Phobius"/>
    </source>
</evidence>
<organism evidence="6 7">
    <name type="scientific">Caulobacter vibrioides</name>
    <name type="common">Caulobacter crescentus</name>
    <dbReference type="NCBI Taxonomy" id="155892"/>
    <lineage>
        <taxon>Bacteria</taxon>
        <taxon>Pseudomonadati</taxon>
        <taxon>Pseudomonadota</taxon>
        <taxon>Alphaproteobacteria</taxon>
        <taxon>Caulobacterales</taxon>
        <taxon>Caulobacteraceae</taxon>
        <taxon>Caulobacter</taxon>
    </lineage>
</organism>
<evidence type="ECO:0000256" key="4">
    <source>
        <dbReference type="ARBA" id="ARBA00023136"/>
    </source>
</evidence>
<keyword evidence="2 5" id="KW-0812">Transmembrane</keyword>
<feature type="transmembrane region" description="Helical" evidence="5">
    <location>
        <begin position="38"/>
        <end position="56"/>
    </location>
</feature>
<evidence type="ECO:0000256" key="1">
    <source>
        <dbReference type="ARBA" id="ARBA00004141"/>
    </source>
</evidence>
<evidence type="ECO:0000313" key="6">
    <source>
        <dbReference type="EMBL" id="OYX04754.1"/>
    </source>
</evidence>
<comment type="caution">
    <text evidence="6">The sequence shown here is derived from an EMBL/GenBank/DDBJ whole genome shotgun (WGS) entry which is preliminary data.</text>
</comment>
<keyword evidence="3 5" id="KW-1133">Transmembrane helix</keyword>
<reference evidence="6 7" key="1">
    <citation type="submission" date="2017-03" db="EMBL/GenBank/DDBJ databases">
        <title>Lifting the veil on microbial sulfur biogeochemistry in mining wastewaters.</title>
        <authorList>
            <person name="Kantor R.S."/>
            <person name="Colenbrander Nelson T."/>
            <person name="Marshall S."/>
            <person name="Bennett D."/>
            <person name="Apte S."/>
            <person name="Camacho D."/>
            <person name="Thomas B.C."/>
            <person name="Warren L.A."/>
            <person name="Banfield J.F."/>
        </authorList>
    </citation>
    <scope>NUCLEOTIDE SEQUENCE [LARGE SCALE GENOMIC DNA]</scope>
    <source>
        <strain evidence="6">32-67-7</strain>
    </source>
</reference>
<dbReference type="Proteomes" id="UP000215616">
    <property type="component" value="Unassembled WGS sequence"/>
</dbReference>
<dbReference type="EMBL" id="NCDQ01000062">
    <property type="protein sequence ID" value="OYX04754.1"/>
    <property type="molecule type" value="Genomic_DNA"/>
</dbReference>
<protein>
    <recommendedName>
        <fullName evidence="8">MtN3 and saliva related transmembrane protein</fullName>
    </recommendedName>
</protein>
<keyword evidence="4 5" id="KW-0472">Membrane</keyword>
<name>A0A258DAV5_CAUVI</name>
<gene>
    <name evidence="6" type="ORF">B7Z12_05600</name>
</gene>
<evidence type="ECO:0000313" key="7">
    <source>
        <dbReference type="Proteomes" id="UP000215616"/>
    </source>
</evidence>
<dbReference type="NCBIfam" id="NF037968">
    <property type="entry name" value="SemiSWEET_2"/>
    <property type="match status" value="1"/>
</dbReference>
<evidence type="ECO:0000256" key="2">
    <source>
        <dbReference type="ARBA" id="ARBA00022692"/>
    </source>
</evidence>
<feature type="transmembrane region" description="Helical" evidence="5">
    <location>
        <begin position="6"/>
        <end position="26"/>
    </location>
</feature>